<comment type="caution">
    <text evidence="5">The sequence shown here is derived from an EMBL/GenBank/DDBJ whole genome shotgun (WGS) entry which is preliminary data.</text>
</comment>
<dbReference type="STRING" id="329046.A0A1Y2BQ17"/>
<evidence type="ECO:0000256" key="2">
    <source>
        <dbReference type="SAM" id="Coils"/>
    </source>
</evidence>
<evidence type="ECO:0000313" key="5">
    <source>
        <dbReference type="EMBL" id="ORY36707.1"/>
    </source>
</evidence>
<dbReference type="InterPro" id="IPR038499">
    <property type="entry name" value="BRO1_sf"/>
</dbReference>
<proteinExistence type="predicted"/>
<dbReference type="GO" id="GO:0043328">
    <property type="term" value="P:protein transport to vacuole involved in ubiquitin-dependent protein catabolic process via the multivesicular body sorting pathway"/>
    <property type="evidence" value="ECO:0007669"/>
    <property type="project" value="TreeGrafter"/>
</dbReference>
<keyword evidence="2" id="KW-0175">Coiled coil</keyword>
<keyword evidence="6" id="KW-1185">Reference proteome</keyword>
<dbReference type="OrthoDB" id="64867at2759"/>
<feature type="region of interest" description="Disordered" evidence="3">
    <location>
        <begin position="143"/>
        <end position="162"/>
    </location>
</feature>
<dbReference type="PROSITE" id="PS51180">
    <property type="entry name" value="BRO1"/>
    <property type="match status" value="1"/>
</dbReference>
<evidence type="ECO:0000259" key="4">
    <source>
        <dbReference type="PROSITE" id="PS51180"/>
    </source>
</evidence>
<evidence type="ECO:0000256" key="3">
    <source>
        <dbReference type="SAM" id="MobiDB-lite"/>
    </source>
</evidence>
<sequence>MDSCATLHGAPRSFATLYDAAPPFSTNLSSGDFRFSSLPTKRNAAAPETSILFQLGETLKRAASPLSRNSENGKNQRSRSLSPVRQQIDDSYLDFERVLKPLMDNTCRNVVVAGSAPVLDQPHYRQSQGHRCLSTSDIPVVPVSLQSSDPQMRSDPYLRPPPQRRNPFMVEEHRNSIINLPSSNQWSLLNSLRIHAGTPERSEDGIEKLLQYYAQLLNLSQKFDFESGRHSINFNWYEAYSPDRQITHSCIHYEMACVLFNVAAVYSQIACAQRLSTTDGKKLAAAYFKKSAGVLMHVRDTHCQRAQIRLEKTSDLTDQFLTASAQVMLAQAMECYFEKANDDKVSSPTMSMLATQTADYYELALRHSKEGIHILSRQRFPRTWIQQLTAKSFIYAAIAHFHAPLSLPAEQALGERIARLTIAKNLATRAFKSSSSIGGTVHDIVKGYLDVITSSHLLADAANFEKHNHAAVDASLVTALKRPNEALVVPIPAAESIGDLQRFSDVFAGFKPVEEDLNLEVLSTFAVEVVERASRNLEAHRKEIEAEIKRHNVMETSTLKEILSVNKERANAIWEHIQVIQMDERKESYSDLMKRLDLMHIAINTYIHEVYSF</sequence>
<dbReference type="SMART" id="SM01041">
    <property type="entry name" value="BRO1"/>
    <property type="match status" value="1"/>
</dbReference>
<dbReference type="PANTHER" id="PTHR23030">
    <property type="entry name" value="PCD6 INTERACTING PROTEIN-RELATED"/>
    <property type="match status" value="1"/>
</dbReference>
<feature type="compositionally biased region" description="Polar residues" evidence="3">
    <location>
        <begin position="66"/>
        <end position="85"/>
    </location>
</feature>
<evidence type="ECO:0000256" key="1">
    <source>
        <dbReference type="ARBA" id="ARBA00041284"/>
    </source>
</evidence>
<organism evidence="5 6">
    <name type="scientific">Rhizoclosmatium globosum</name>
    <dbReference type="NCBI Taxonomy" id="329046"/>
    <lineage>
        <taxon>Eukaryota</taxon>
        <taxon>Fungi</taxon>
        <taxon>Fungi incertae sedis</taxon>
        <taxon>Chytridiomycota</taxon>
        <taxon>Chytridiomycota incertae sedis</taxon>
        <taxon>Chytridiomycetes</taxon>
        <taxon>Chytridiales</taxon>
        <taxon>Chytriomycetaceae</taxon>
        <taxon>Rhizoclosmatium</taxon>
    </lineage>
</organism>
<feature type="region of interest" description="Disordered" evidence="3">
    <location>
        <begin position="62"/>
        <end position="85"/>
    </location>
</feature>
<dbReference type="InterPro" id="IPR004328">
    <property type="entry name" value="BRO1_dom"/>
</dbReference>
<protein>
    <recommendedName>
        <fullName evidence="1">BRO domain-containing protein 1</fullName>
    </recommendedName>
</protein>
<name>A0A1Y2BQ17_9FUNG</name>
<accession>A0A1Y2BQ17</accession>
<dbReference type="Gene3D" id="1.25.40.280">
    <property type="entry name" value="alix/aip1 like domains"/>
    <property type="match status" value="1"/>
</dbReference>
<reference evidence="5 6" key="1">
    <citation type="submission" date="2016-07" db="EMBL/GenBank/DDBJ databases">
        <title>Pervasive Adenine N6-methylation of Active Genes in Fungi.</title>
        <authorList>
            <consortium name="DOE Joint Genome Institute"/>
            <person name="Mondo S.J."/>
            <person name="Dannebaum R.O."/>
            <person name="Kuo R.C."/>
            <person name="Labutti K."/>
            <person name="Haridas S."/>
            <person name="Kuo A."/>
            <person name="Salamov A."/>
            <person name="Ahrendt S.R."/>
            <person name="Lipzen A."/>
            <person name="Sullivan W."/>
            <person name="Andreopoulos W.B."/>
            <person name="Clum A."/>
            <person name="Lindquist E."/>
            <person name="Daum C."/>
            <person name="Ramamoorthy G.K."/>
            <person name="Gryganskyi A."/>
            <person name="Culley D."/>
            <person name="Magnuson J.K."/>
            <person name="James T.Y."/>
            <person name="O'Malley M.A."/>
            <person name="Stajich J.E."/>
            <person name="Spatafora J.W."/>
            <person name="Visel A."/>
            <person name="Grigoriev I.V."/>
        </authorList>
    </citation>
    <scope>NUCLEOTIDE SEQUENCE [LARGE SCALE GENOMIC DNA]</scope>
    <source>
        <strain evidence="5 6">JEL800</strain>
    </source>
</reference>
<dbReference type="PANTHER" id="PTHR23030:SF30">
    <property type="entry name" value="TYROSINE-PROTEIN PHOSPHATASE NON-RECEPTOR TYPE 23"/>
    <property type="match status" value="1"/>
</dbReference>
<feature type="domain" description="BRO1" evidence="4">
    <location>
        <begin position="117"/>
        <end position="513"/>
    </location>
</feature>
<feature type="coiled-coil region" evidence="2">
    <location>
        <begin position="527"/>
        <end position="554"/>
    </location>
</feature>
<dbReference type="EMBL" id="MCGO01000054">
    <property type="protein sequence ID" value="ORY36707.1"/>
    <property type="molecule type" value="Genomic_DNA"/>
</dbReference>
<dbReference type="GO" id="GO:0005768">
    <property type="term" value="C:endosome"/>
    <property type="evidence" value="ECO:0007669"/>
    <property type="project" value="TreeGrafter"/>
</dbReference>
<dbReference type="AlphaFoldDB" id="A0A1Y2BQ17"/>
<gene>
    <name evidence="5" type="ORF">BCR33DRAFT_475537</name>
</gene>
<dbReference type="Pfam" id="PF03097">
    <property type="entry name" value="BRO1"/>
    <property type="match status" value="1"/>
</dbReference>
<evidence type="ECO:0000313" key="6">
    <source>
        <dbReference type="Proteomes" id="UP000193642"/>
    </source>
</evidence>
<dbReference type="Proteomes" id="UP000193642">
    <property type="component" value="Unassembled WGS sequence"/>
</dbReference>